<dbReference type="AlphaFoldDB" id="A0A2T1GJT9"/>
<dbReference type="RefSeq" id="WP_106301543.1">
    <property type="nucleotide sequence ID" value="NZ_PVWO01000049.1"/>
</dbReference>
<name>A0A2T1GJT9_9CYAN</name>
<keyword evidence="2" id="KW-1185">Reference proteome</keyword>
<evidence type="ECO:0000313" key="1">
    <source>
        <dbReference type="EMBL" id="PSB58069.1"/>
    </source>
</evidence>
<gene>
    <name evidence="1" type="ORF">C7B77_06105</name>
</gene>
<dbReference type="PANTHER" id="PTHR12526">
    <property type="entry name" value="GLYCOSYLTRANSFERASE"/>
    <property type="match status" value="1"/>
</dbReference>
<proteinExistence type="predicted"/>
<dbReference type="EMBL" id="PVWO01000049">
    <property type="protein sequence ID" value="PSB58069.1"/>
    <property type="molecule type" value="Genomic_DNA"/>
</dbReference>
<dbReference type="SUPFAM" id="SSF53756">
    <property type="entry name" value="UDP-Glycosyltransferase/glycogen phosphorylase"/>
    <property type="match status" value="1"/>
</dbReference>
<organism evidence="1 2">
    <name type="scientific">Chamaesiphon polymorphus CCALA 037</name>
    <dbReference type="NCBI Taxonomy" id="2107692"/>
    <lineage>
        <taxon>Bacteria</taxon>
        <taxon>Bacillati</taxon>
        <taxon>Cyanobacteriota</taxon>
        <taxon>Cyanophyceae</taxon>
        <taxon>Gomontiellales</taxon>
        <taxon>Chamaesiphonaceae</taxon>
        <taxon>Chamaesiphon</taxon>
    </lineage>
</organism>
<dbReference type="CDD" id="cd03801">
    <property type="entry name" value="GT4_PimA-like"/>
    <property type="match status" value="1"/>
</dbReference>
<protein>
    <submittedName>
        <fullName evidence="1">Glycosyl transferase family 1</fullName>
    </submittedName>
</protein>
<dbReference type="Pfam" id="PF13692">
    <property type="entry name" value="Glyco_trans_1_4"/>
    <property type="match status" value="1"/>
</dbReference>
<dbReference type="Gene3D" id="3.40.50.2000">
    <property type="entry name" value="Glycogen Phosphorylase B"/>
    <property type="match status" value="2"/>
</dbReference>
<dbReference type="Proteomes" id="UP000238937">
    <property type="component" value="Unassembled WGS sequence"/>
</dbReference>
<evidence type="ECO:0000313" key="2">
    <source>
        <dbReference type="Proteomes" id="UP000238937"/>
    </source>
</evidence>
<dbReference type="OrthoDB" id="9816564at2"/>
<comment type="caution">
    <text evidence="1">The sequence shown here is derived from an EMBL/GenBank/DDBJ whole genome shotgun (WGS) entry which is preliminary data.</text>
</comment>
<keyword evidence="1" id="KW-0808">Transferase</keyword>
<accession>A0A2T1GJT9</accession>
<sequence length="356" mass="40201">MSYKVLVLTKYGSLGGSSRYRFYQYLPYLKSQDFDLTVAPMLDNDYVADINSGKRNVGKVLSKYFQRLTRLLTDRDYDLLWIEKEILPYFPAWLEKLLTGNIPYVVDYDDAQFHRYDLFPPKIYRMFFSKKIDKVMANAKLVVAGNEYIAQRARQAGAKCIEIIPTVIDLNRYSLKSPATQGQLFNVGWIGSPPNSNCLQPLQPVFENLSAKHRCKVTVVGAGNIDLGKIDLTIKDWYEDSEVEDIKNFDAGIMPLRDTPWDRGKCGIKLIQYMACGLPVVGTPIGVNQDIIQHGVNGFQATSLDEWNDYLSKLANDPELCREMGVKGRAMVESSYCLQVTAPKMAQLLRSSIGGG</sequence>
<dbReference type="GO" id="GO:0016740">
    <property type="term" value="F:transferase activity"/>
    <property type="evidence" value="ECO:0007669"/>
    <property type="project" value="UniProtKB-KW"/>
</dbReference>
<reference evidence="1 2" key="1">
    <citation type="submission" date="2018-03" db="EMBL/GenBank/DDBJ databases">
        <title>The ancient ancestry and fast evolution of plastids.</title>
        <authorList>
            <person name="Moore K.R."/>
            <person name="Magnabosco C."/>
            <person name="Momper L."/>
            <person name="Gold D.A."/>
            <person name="Bosak T."/>
            <person name="Fournier G.P."/>
        </authorList>
    </citation>
    <scope>NUCLEOTIDE SEQUENCE [LARGE SCALE GENOMIC DNA]</scope>
    <source>
        <strain evidence="1 2">CCALA 037</strain>
    </source>
</reference>